<comment type="caution">
    <text evidence="4">The sequence shown here is derived from an EMBL/GenBank/DDBJ whole genome shotgun (WGS) entry which is preliminary data.</text>
</comment>
<accession>A0ABR3L711</accession>
<feature type="region of interest" description="Disordered" evidence="3">
    <location>
        <begin position="1"/>
        <end position="55"/>
    </location>
</feature>
<evidence type="ECO:0000313" key="5">
    <source>
        <dbReference type="Proteomes" id="UP001558613"/>
    </source>
</evidence>
<keyword evidence="1" id="KW-0810">Translation regulation</keyword>
<gene>
    <name evidence="4" type="ORF">QQF64_021950</name>
</gene>
<protein>
    <recommendedName>
        <fullName evidence="6">Death-associated protein 1</fullName>
    </recommendedName>
</protein>
<evidence type="ECO:0000313" key="4">
    <source>
        <dbReference type="EMBL" id="KAL1248632.1"/>
    </source>
</evidence>
<dbReference type="EMBL" id="JAYMGO010000024">
    <property type="protein sequence ID" value="KAL1248632.1"/>
    <property type="molecule type" value="Genomic_DNA"/>
</dbReference>
<evidence type="ECO:0008006" key="6">
    <source>
        <dbReference type="Google" id="ProtNLM"/>
    </source>
</evidence>
<dbReference type="Pfam" id="PF15228">
    <property type="entry name" value="DAP"/>
    <property type="match status" value="1"/>
</dbReference>
<keyword evidence="5" id="KW-1185">Reference proteome</keyword>
<evidence type="ECO:0000256" key="3">
    <source>
        <dbReference type="SAM" id="MobiDB-lite"/>
    </source>
</evidence>
<name>A0ABR3L711_9TELE</name>
<dbReference type="PANTHER" id="PTHR13177">
    <property type="entry name" value="DEATH-ASSOCIATED PROTEIN 1"/>
    <property type="match status" value="1"/>
</dbReference>
<dbReference type="InterPro" id="IPR024130">
    <property type="entry name" value="DAP1/DAPL1"/>
</dbReference>
<evidence type="ECO:0000256" key="1">
    <source>
        <dbReference type="ARBA" id="ARBA00022845"/>
    </source>
</evidence>
<organism evidence="4 5">
    <name type="scientific">Cirrhinus molitorella</name>
    <name type="common">mud carp</name>
    <dbReference type="NCBI Taxonomy" id="172907"/>
    <lineage>
        <taxon>Eukaryota</taxon>
        <taxon>Metazoa</taxon>
        <taxon>Chordata</taxon>
        <taxon>Craniata</taxon>
        <taxon>Vertebrata</taxon>
        <taxon>Euteleostomi</taxon>
        <taxon>Actinopterygii</taxon>
        <taxon>Neopterygii</taxon>
        <taxon>Teleostei</taxon>
        <taxon>Ostariophysi</taxon>
        <taxon>Cypriniformes</taxon>
        <taxon>Cyprinidae</taxon>
        <taxon>Labeoninae</taxon>
        <taxon>Labeonini</taxon>
        <taxon>Cirrhinus</taxon>
    </lineage>
</organism>
<feature type="compositionally biased region" description="Basic and acidic residues" evidence="3">
    <location>
        <begin position="36"/>
        <end position="49"/>
    </location>
</feature>
<reference evidence="4 5" key="1">
    <citation type="submission" date="2023-09" db="EMBL/GenBank/DDBJ databases">
        <authorList>
            <person name="Wang M."/>
        </authorList>
    </citation>
    <scope>NUCLEOTIDE SEQUENCE [LARGE SCALE GENOMIC DNA]</scope>
    <source>
        <strain evidence="4">GT-2023</strain>
        <tissue evidence="4">Liver</tissue>
    </source>
</reference>
<dbReference type="PANTHER" id="PTHR13177:SF3">
    <property type="entry name" value="DEATH-ASSOCIATED PROTEIN 1"/>
    <property type="match status" value="1"/>
</dbReference>
<comment type="similarity">
    <text evidence="2">Belongs to the DAP-DAPL1 family.</text>
</comment>
<sequence length="220" mass="23686">MSSPPKEKIETKAGHLPAVKAGGMRIVQKHQSANEVPDKKNDKESKEYETEPPPKLPVVVSGVVTKGDKDFTPAAAQVAHQKPVPAVQKLPAAHHINQHIHQPRKLPGISCRQAFRTPPDPLPSVPANVLFPPLSSYLAPFTLCSAQVSIRASSCHQLQVVPTACSGPKAARLLRYVPLAHQLDKPGVPTRARLSALQQIPHQCFGSPAEGTSLFFTVLS</sequence>
<proteinExistence type="inferred from homology"/>
<dbReference type="Proteomes" id="UP001558613">
    <property type="component" value="Unassembled WGS sequence"/>
</dbReference>
<evidence type="ECO:0000256" key="2">
    <source>
        <dbReference type="ARBA" id="ARBA00038025"/>
    </source>
</evidence>
<feature type="compositionally biased region" description="Basic and acidic residues" evidence="3">
    <location>
        <begin position="1"/>
        <end position="13"/>
    </location>
</feature>